<evidence type="ECO:0000256" key="9">
    <source>
        <dbReference type="ARBA" id="ARBA00022833"/>
    </source>
</evidence>
<dbReference type="PANTHER" id="PTHR33694">
    <property type="entry name" value="UDP-3-O-ACYL-N-ACETYLGLUCOSAMINE DEACETYLASE 1, MITOCHONDRIAL-RELATED"/>
    <property type="match status" value="1"/>
</dbReference>
<evidence type="ECO:0000256" key="1">
    <source>
        <dbReference type="ARBA" id="ARBA00001947"/>
    </source>
</evidence>
<dbReference type="InterPro" id="IPR020568">
    <property type="entry name" value="Ribosomal_Su5_D2-typ_SF"/>
</dbReference>
<dbReference type="InterPro" id="IPR011334">
    <property type="entry name" value="UDP-acyl_GlcNac_deAcase_C"/>
</dbReference>
<evidence type="ECO:0000256" key="7">
    <source>
        <dbReference type="ARBA" id="ARBA00022723"/>
    </source>
</evidence>
<keyword evidence="5" id="KW-0444">Lipid biosynthesis</keyword>
<dbReference type="GO" id="GO:0009245">
    <property type="term" value="P:lipid A biosynthetic process"/>
    <property type="evidence" value="ECO:0007669"/>
    <property type="project" value="UniProtKB-UniRule"/>
</dbReference>
<keyword evidence="7" id="KW-0479">Metal-binding</keyword>
<dbReference type="EC" id="3.5.1.108" evidence="4 12"/>
<evidence type="ECO:0000256" key="2">
    <source>
        <dbReference type="ARBA" id="ARBA00002923"/>
    </source>
</evidence>
<keyword evidence="6" id="KW-0441">Lipid A biosynthesis</keyword>
<evidence type="ECO:0000313" key="13">
    <source>
        <dbReference type="EMBL" id="TWU23072.1"/>
    </source>
</evidence>
<dbReference type="UniPathway" id="UPA00359">
    <property type="reaction ID" value="UER00478"/>
</dbReference>
<dbReference type="PANTHER" id="PTHR33694:SF1">
    <property type="entry name" value="UDP-3-O-ACYL-N-ACETYLGLUCOSAMINE DEACETYLASE 1, MITOCHONDRIAL-RELATED"/>
    <property type="match status" value="1"/>
</dbReference>
<dbReference type="Gene3D" id="3.30.230.20">
    <property type="entry name" value="lpxc deacetylase, domain 1"/>
    <property type="match status" value="1"/>
</dbReference>
<dbReference type="EMBL" id="SJPT01000004">
    <property type="protein sequence ID" value="TWU23072.1"/>
    <property type="molecule type" value="Genomic_DNA"/>
</dbReference>
<comment type="function">
    <text evidence="2">Catalyzes the hydrolysis of UDP-3-O-myristoyl-N-acetylglucosamine to form UDP-3-O-myristoylglucosamine and acetate, the committed step in lipid A biosynthesis.</text>
</comment>
<evidence type="ECO:0000256" key="10">
    <source>
        <dbReference type="ARBA" id="ARBA00023098"/>
    </source>
</evidence>
<dbReference type="GO" id="GO:0046872">
    <property type="term" value="F:metal ion binding"/>
    <property type="evidence" value="ECO:0007669"/>
    <property type="project" value="UniProtKB-KW"/>
</dbReference>
<dbReference type="AlphaFoldDB" id="A0A5C6CFX5"/>
<evidence type="ECO:0000256" key="3">
    <source>
        <dbReference type="ARBA" id="ARBA00005002"/>
    </source>
</evidence>
<dbReference type="InterPro" id="IPR004463">
    <property type="entry name" value="UDP-acyl_GlcNac_deAcase"/>
</dbReference>
<evidence type="ECO:0000256" key="4">
    <source>
        <dbReference type="ARBA" id="ARBA00012745"/>
    </source>
</evidence>
<gene>
    <name evidence="13" type="primary">lpxC</name>
    <name evidence="13" type="ORF">Pla52o_26060</name>
</gene>
<evidence type="ECO:0000256" key="8">
    <source>
        <dbReference type="ARBA" id="ARBA00022801"/>
    </source>
</evidence>
<dbReference type="Gene3D" id="3.30.1700.10">
    <property type="entry name" value="lpxc deacetylase, domain 2"/>
    <property type="match status" value="1"/>
</dbReference>
<protein>
    <recommendedName>
        <fullName evidence="4 12">UDP-3-O-acyl-N-acetylglucosamine deacetylase</fullName>
        <ecNumber evidence="4 12">3.5.1.108</ecNumber>
    </recommendedName>
</protein>
<dbReference type="InterPro" id="IPR015870">
    <property type="entry name" value="UDP-acyl_N-AcGlcN_deAcase_N"/>
</dbReference>
<dbReference type="GO" id="GO:0016020">
    <property type="term" value="C:membrane"/>
    <property type="evidence" value="ECO:0007669"/>
    <property type="project" value="GOC"/>
</dbReference>
<keyword evidence="10" id="KW-0443">Lipid metabolism</keyword>
<dbReference type="Proteomes" id="UP000316304">
    <property type="component" value="Unassembled WGS sequence"/>
</dbReference>
<keyword evidence="14" id="KW-1185">Reference proteome</keyword>
<evidence type="ECO:0000256" key="6">
    <source>
        <dbReference type="ARBA" id="ARBA00022556"/>
    </source>
</evidence>
<name>A0A5C6CFX5_9BACT</name>
<dbReference type="NCBIfam" id="TIGR00325">
    <property type="entry name" value="lpxC"/>
    <property type="match status" value="1"/>
</dbReference>
<reference evidence="13 14" key="1">
    <citation type="submission" date="2019-02" db="EMBL/GenBank/DDBJ databases">
        <title>Deep-cultivation of Planctomycetes and their phenomic and genomic characterization uncovers novel biology.</title>
        <authorList>
            <person name="Wiegand S."/>
            <person name="Jogler M."/>
            <person name="Boedeker C."/>
            <person name="Pinto D."/>
            <person name="Vollmers J."/>
            <person name="Rivas-Marin E."/>
            <person name="Kohn T."/>
            <person name="Peeters S.H."/>
            <person name="Heuer A."/>
            <person name="Rast P."/>
            <person name="Oberbeckmann S."/>
            <person name="Bunk B."/>
            <person name="Jeske O."/>
            <person name="Meyerdierks A."/>
            <person name="Storesund J.E."/>
            <person name="Kallscheuer N."/>
            <person name="Luecker S."/>
            <person name="Lage O.M."/>
            <person name="Pohl T."/>
            <person name="Merkel B.J."/>
            <person name="Hornburger P."/>
            <person name="Mueller R.-W."/>
            <person name="Bruemmer F."/>
            <person name="Labrenz M."/>
            <person name="Spormann A.M."/>
            <person name="Op Den Camp H."/>
            <person name="Overmann J."/>
            <person name="Amann R."/>
            <person name="Jetten M.S.M."/>
            <person name="Mascher T."/>
            <person name="Medema M.H."/>
            <person name="Devos D.P."/>
            <person name="Kaster A.-K."/>
            <person name="Ovreas L."/>
            <person name="Rohde M."/>
            <person name="Galperin M.Y."/>
            <person name="Jogler C."/>
        </authorList>
    </citation>
    <scope>NUCLEOTIDE SEQUENCE [LARGE SCALE GENOMIC DNA]</scope>
    <source>
        <strain evidence="13 14">Pla52o</strain>
    </source>
</reference>
<dbReference type="SUPFAM" id="SSF54211">
    <property type="entry name" value="Ribosomal protein S5 domain 2-like"/>
    <property type="match status" value="2"/>
</dbReference>
<comment type="pathway">
    <text evidence="3">Glycolipid biosynthesis; lipid IV(A) biosynthesis; lipid IV(A) from (3R)-3-hydroxytetradecanoyl-[acyl-carrier-protein] and UDP-N-acetyl-alpha-D-glucosamine: step 2/6.</text>
</comment>
<evidence type="ECO:0000256" key="12">
    <source>
        <dbReference type="NCBIfam" id="TIGR00325"/>
    </source>
</evidence>
<keyword evidence="8 13" id="KW-0378">Hydrolase</keyword>
<comment type="catalytic activity">
    <reaction evidence="11">
        <text>a UDP-3-O-[(3R)-3-hydroxyacyl]-N-acetyl-alpha-D-glucosamine + H2O = a UDP-3-O-[(3R)-3-hydroxyacyl]-alpha-D-glucosamine + acetate</text>
        <dbReference type="Rhea" id="RHEA:67816"/>
        <dbReference type="ChEBI" id="CHEBI:15377"/>
        <dbReference type="ChEBI" id="CHEBI:30089"/>
        <dbReference type="ChEBI" id="CHEBI:137740"/>
        <dbReference type="ChEBI" id="CHEBI:173225"/>
        <dbReference type="EC" id="3.5.1.108"/>
    </reaction>
</comment>
<evidence type="ECO:0000256" key="5">
    <source>
        <dbReference type="ARBA" id="ARBA00022516"/>
    </source>
</evidence>
<evidence type="ECO:0000256" key="11">
    <source>
        <dbReference type="ARBA" id="ARBA00024535"/>
    </source>
</evidence>
<accession>A0A5C6CFX5</accession>
<dbReference type="Pfam" id="PF03331">
    <property type="entry name" value="LpxC"/>
    <property type="match status" value="1"/>
</dbReference>
<comment type="caution">
    <text evidence="13">The sequence shown here is derived from an EMBL/GenBank/DDBJ whole genome shotgun (WGS) entry which is preliminary data.</text>
</comment>
<proteinExistence type="predicted"/>
<organism evidence="13 14">
    <name type="scientific">Novipirellula galeiformis</name>
    <dbReference type="NCBI Taxonomy" id="2528004"/>
    <lineage>
        <taxon>Bacteria</taxon>
        <taxon>Pseudomonadati</taxon>
        <taxon>Planctomycetota</taxon>
        <taxon>Planctomycetia</taxon>
        <taxon>Pirellulales</taxon>
        <taxon>Pirellulaceae</taxon>
        <taxon>Novipirellula</taxon>
    </lineage>
</organism>
<evidence type="ECO:0000313" key="14">
    <source>
        <dbReference type="Proteomes" id="UP000316304"/>
    </source>
</evidence>
<keyword evidence="9" id="KW-0862">Zinc</keyword>
<comment type="cofactor">
    <cofactor evidence="1">
        <name>Zn(2+)</name>
        <dbReference type="ChEBI" id="CHEBI:29105"/>
    </cofactor>
</comment>
<dbReference type="GO" id="GO:0103117">
    <property type="term" value="F:UDP-3-O-acyl-N-acetylglucosamine deacetylase activity"/>
    <property type="evidence" value="ECO:0007669"/>
    <property type="project" value="UniProtKB-UniRule"/>
</dbReference>
<sequence length="321" mass="35006">MPRFFTNKALTGCESGYGRGGRSVTPSRNEHTIAVSCEVRGRGYWSGRDVRVVMNPAPVGTGIRLVRSDLPSAPSCLASVANRHDANLRTILQDGAARFEMVEHLMAAMVGLEIDNCLVEIDAEELPGLDGSAAAFVESLRTAGLIIQSQPKRRLTVRERIYVNSQTGWIEATPPIDGHTSYEYRLSFDGPSPILDQAYALRMSPHRFIRDVAPARTFVTESQAGLLREQGVASHVTNQDLLVIGDHGPIENSLRFADECARHKVLDLIGDLALANVELVGTFVSYRGGHNLNGRMAQQLAELAASQIPLTQMTQSHHKAA</sequence>